<organism evidence="1 2">
    <name type="scientific">Magnetospirillum molischianum DSM 120</name>
    <dbReference type="NCBI Taxonomy" id="1150626"/>
    <lineage>
        <taxon>Bacteria</taxon>
        <taxon>Pseudomonadati</taxon>
        <taxon>Pseudomonadota</taxon>
        <taxon>Alphaproteobacteria</taxon>
        <taxon>Rhodospirillales</taxon>
        <taxon>Rhodospirillaceae</taxon>
        <taxon>Magnetospirillum</taxon>
    </lineage>
</organism>
<dbReference type="Proteomes" id="UP000004169">
    <property type="component" value="Unassembled WGS sequence"/>
</dbReference>
<name>H8FXU4_MAGML</name>
<accession>H8FXU4</accession>
<comment type="caution">
    <text evidence="1">The sequence shown here is derived from an EMBL/GenBank/DDBJ whole genome shotgun (WGS) entry which is preliminary data.</text>
</comment>
<sequence length="77" mass="9056">MNLTYDKTRNRFYDEHRSISGDYKGFRIFRIGDYLLRELMKIEKNGSLTNPPLDLTGSYTSDFHAMRAIDIYVNDGK</sequence>
<gene>
    <name evidence="1" type="ORF">PHAMO_60004</name>
</gene>
<dbReference type="RefSeq" id="WP_002731216.1">
    <property type="nucleotide sequence ID" value="NZ_CAHP01000056.1"/>
</dbReference>
<protein>
    <submittedName>
        <fullName evidence="1">Uncharacterized protein</fullName>
    </submittedName>
</protein>
<keyword evidence="2" id="KW-1185">Reference proteome</keyword>
<evidence type="ECO:0000313" key="1">
    <source>
        <dbReference type="EMBL" id="CCG43182.1"/>
    </source>
</evidence>
<evidence type="ECO:0000313" key="2">
    <source>
        <dbReference type="Proteomes" id="UP000004169"/>
    </source>
</evidence>
<proteinExistence type="predicted"/>
<dbReference type="EMBL" id="CAHP01000056">
    <property type="protein sequence ID" value="CCG43182.1"/>
    <property type="molecule type" value="Genomic_DNA"/>
</dbReference>
<dbReference type="AlphaFoldDB" id="H8FXU4"/>
<reference evidence="1 2" key="1">
    <citation type="journal article" date="2012" name="J. Bacteriol.">
        <title>Draft Genome Sequence of the Purple Photosynthetic Bacterium Phaeospirillum molischianum DSM120, a Particularly Versatile Bacterium.</title>
        <authorList>
            <person name="Duquesne K."/>
            <person name="Prima V."/>
            <person name="Ji B."/>
            <person name="Rouy Z."/>
            <person name="Medigue C."/>
            <person name="Talla E."/>
            <person name="Sturgis J.N."/>
        </authorList>
    </citation>
    <scope>NUCLEOTIDE SEQUENCE [LARGE SCALE GENOMIC DNA]</scope>
    <source>
        <strain evidence="2">DSM120</strain>
    </source>
</reference>